<keyword evidence="1" id="KW-1133">Transmembrane helix</keyword>
<accession>A0A6M2DUI6</accession>
<evidence type="ECO:0000313" key="2">
    <source>
        <dbReference type="EMBL" id="NOV50016.1"/>
    </source>
</evidence>
<keyword evidence="1" id="KW-0472">Membrane</keyword>
<protein>
    <submittedName>
        <fullName evidence="2">Putative secreted protein</fullName>
    </submittedName>
</protein>
<dbReference type="EMBL" id="GIIL01006290">
    <property type="protein sequence ID" value="NOV50016.1"/>
    <property type="molecule type" value="Transcribed_RNA"/>
</dbReference>
<organism evidence="2">
    <name type="scientific">Xenopsylla cheopis</name>
    <name type="common">Oriental rat flea</name>
    <name type="synonym">Pulex cheopis</name>
    <dbReference type="NCBI Taxonomy" id="163159"/>
    <lineage>
        <taxon>Eukaryota</taxon>
        <taxon>Metazoa</taxon>
        <taxon>Ecdysozoa</taxon>
        <taxon>Arthropoda</taxon>
        <taxon>Hexapoda</taxon>
        <taxon>Insecta</taxon>
        <taxon>Pterygota</taxon>
        <taxon>Neoptera</taxon>
        <taxon>Endopterygota</taxon>
        <taxon>Siphonaptera</taxon>
        <taxon>Pulicidae</taxon>
        <taxon>Xenopsyllinae</taxon>
        <taxon>Xenopsylla</taxon>
    </lineage>
</organism>
<dbReference type="AlphaFoldDB" id="A0A6M2DUI6"/>
<evidence type="ECO:0000256" key="1">
    <source>
        <dbReference type="SAM" id="Phobius"/>
    </source>
</evidence>
<name>A0A6M2DUI6_XENCH</name>
<feature type="transmembrane region" description="Helical" evidence="1">
    <location>
        <begin position="7"/>
        <end position="32"/>
    </location>
</feature>
<proteinExistence type="predicted"/>
<keyword evidence="1" id="KW-0812">Transmembrane</keyword>
<reference evidence="2" key="1">
    <citation type="submission" date="2020-03" db="EMBL/GenBank/DDBJ databases">
        <title>Transcriptomic Profiling of the Digestive Tract of the Rat Flea, Xenopsylla cheopis, Following Blood Feeding and Infection with Yersinia pestis.</title>
        <authorList>
            <person name="Bland D.M."/>
            <person name="Martens C.A."/>
            <person name="Virtaneva K."/>
            <person name="Kanakabandi K."/>
            <person name="Long D."/>
            <person name="Rosenke R."/>
            <person name="Saturday G.A."/>
            <person name="Hoyt F.H."/>
            <person name="Bruno D.P."/>
            <person name="Ribeiro J.M.C."/>
            <person name="Hinnebusch J."/>
        </authorList>
    </citation>
    <scope>NUCLEOTIDE SEQUENCE</scope>
</reference>
<sequence length="71" mass="8129">MLHVKPVLVLAWIAVLPAPQRIFVYLILPYVYNNAQKDTLKTQKRELVYLVALLVDLVKIDRTIAQVANIT</sequence>